<protein>
    <submittedName>
        <fullName evidence="1">Uncharacterized protein</fullName>
    </submittedName>
</protein>
<evidence type="ECO:0000313" key="1">
    <source>
        <dbReference type="EMBL" id="KKN71505.1"/>
    </source>
</evidence>
<proteinExistence type="predicted"/>
<name>A0A0F9SR69_9ZZZZ</name>
<accession>A0A0F9SR69</accession>
<comment type="caution">
    <text evidence="1">The sequence shown here is derived from an EMBL/GenBank/DDBJ whole genome shotgun (WGS) entry which is preliminary data.</text>
</comment>
<reference evidence="1" key="1">
    <citation type="journal article" date="2015" name="Nature">
        <title>Complex archaea that bridge the gap between prokaryotes and eukaryotes.</title>
        <authorList>
            <person name="Spang A."/>
            <person name="Saw J.H."/>
            <person name="Jorgensen S.L."/>
            <person name="Zaremba-Niedzwiedzka K."/>
            <person name="Martijn J."/>
            <person name="Lind A.E."/>
            <person name="van Eijk R."/>
            <person name="Schleper C."/>
            <person name="Guy L."/>
            <person name="Ettema T.J."/>
        </authorList>
    </citation>
    <scope>NUCLEOTIDE SEQUENCE</scope>
</reference>
<sequence>MILPLHIEISDKLRICESRLVATINATQTTLEVTSGEAATNFPSYVPFLVLIESEIVNVTDKSADTFTITRGQKNTTAASHTSGTPLRAILYSEDLYLDRILTYEGEVLIHEGNILYN</sequence>
<dbReference type="EMBL" id="LAZR01000383">
    <property type="protein sequence ID" value="KKN71505.1"/>
    <property type="molecule type" value="Genomic_DNA"/>
</dbReference>
<gene>
    <name evidence="1" type="ORF">LCGC14_0420840</name>
</gene>
<organism evidence="1">
    <name type="scientific">marine sediment metagenome</name>
    <dbReference type="NCBI Taxonomy" id="412755"/>
    <lineage>
        <taxon>unclassified sequences</taxon>
        <taxon>metagenomes</taxon>
        <taxon>ecological metagenomes</taxon>
    </lineage>
</organism>
<dbReference type="AlphaFoldDB" id="A0A0F9SR69"/>